<keyword evidence="2" id="KW-1185">Reference proteome</keyword>
<dbReference type="AlphaFoldDB" id="A0A1R3J7P3"/>
<sequence>MDKMQETHSAAVVVKTANKRLAVTVQ</sequence>
<evidence type="ECO:0000313" key="2">
    <source>
        <dbReference type="Proteomes" id="UP000188268"/>
    </source>
</evidence>
<dbReference type="Proteomes" id="UP000188268">
    <property type="component" value="Unassembled WGS sequence"/>
</dbReference>
<proteinExistence type="predicted"/>
<name>A0A1R3J7P3_COCAP</name>
<organism evidence="1 2">
    <name type="scientific">Corchorus capsularis</name>
    <name type="common">Jute</name>
    <dbReference type="NCBI Taxonomy" id="210143"/>
    <lineage>
        <taxon>Eukaryota</taxon>
        <taxon>Viridiplantae</taxon>
        <taxon>Streptophyta</taxon>
        <taxon>Embryophyta</taxon>
        <taxon>Tracheophyta</taxon>
        <taxon>Spermatophyta</taxon>
        <taxon>Magnoliopsida</taxon>
        <taxon>eudicotyledons</taxon>
        <taxon>Gunneridae</taxon>
        <taxon>Pentapetalae</taxon>
        <taxon>rosids</taxon>
        <taxon>malvids</taxon>
        <taxon>Malvales</taxon>
        <taxon>Malvaceae</taxon>
        <taxon>Grewioideae</taxon>
        <taxon>Apeibeae</taxon>
        <taxon>Corchorus</taxon>
    </lineage>
</organism>
<accession>A0A1R3J7P3</accession>
<gene>
    <name evidence="1" type="ORF">CCACVL1_07282</name>
</gene>
<dbReference type="EMBL" id="AWWV01008402">
    <property type="protein sequence ID" value="OMO90814.1"/>
    <property type="molecule type" value="Genomic_DNA"/>
</dbReference>
<protein>
    <submittedName>
        <fullName evidence="1">Uncharacterized protein</fullName>
    </submittedName>
</protein>
<reference evidence="1 2" key="1">
    <citation type="submission" date="2013-09" db="EMBL/GenBank/DDBJ databases">
        <title>Corchorus capsularis genome sequencing.</title>
        <authorList>
            <person name="Alam M."/>
            <person name="Haque M.S."/>
            <person name="Islam M.S."/>
            <person name="Emdad E.M."/>
            <person name="Islam M.M."/>
            <person name="Ahmed B."/>
            <person name="Halim A."/>
            <person name="Hossen Q.M.M."/>
            <person name="Hossain M.Z."/>
            <person name="Ahmed R."/>
            <person name="Khan M.M."/>
            <person name="Islam R."/>
            <person name="Rashid M.M."/>
            <person name="Khan S.A."/>
            <person name="Rahman M.S."/>
            <person name="Alam M."/>
        </authorList>
    </citation>
    <scope>NUCLEOTIDE SEQUENCE [LARGE SCALE GENOMIC DNA]</scope>
    <source>
        <strain evidence="2">cv. CVL-1</strain>
        <tissue evidence="1">Whole seedling</tissue>
    </source>
</reference>
<dbReference type="Gramene" id="OMO90814">
    <property type="protein sequence ID" value="OMO90814"/>
    <property type="gene ID" value="CCACVL1_07282"/>
</dbReference>
<comment type="caution">
    <text evidence="1">The sequence shown here is derived from an EMBL/GenBank/DDBJ whole genome shotgun (WGS) entry which is preliminary data.</text>
</comment>
<evidence type="ECO:0000313" key="1">
    <source>
        <dbReference type="EMBL" id="OMO90814.1"/>
    </source>
</evidence>